<feature type="signal peptide" evidence="10">
    <location>
        <begin position="1"/>
        <end position="32"/>
    </location>
</feature>
<feature type="transmembrane region" description="Helical" evidence="9">
    <location>
        <begin position="301"/>
        <end position="322"/>
    </location>
</feature>
<dbReference type="GO" id="GO:0009897">
    <property type="term" value="C:external side of plasma membrane"/>
    <property type="evidence" value="ECO:0007669"/>
    <property type="project" value="Ensembl"/>
</dbReference>
<dbReference type="GO" id="GO:0048870">
    <property type="term" value="P:cell motility"/>
    <property type="evidence" value="ECO:0007669"/>
    <property type="project" value="Ensembl"/>
</dbReference>
<dbReference type="GO" id="GO:0007160">
    <property type="term" value="P:cell-matrix adhesion"/>
    <property type="evidence" value="ECO:0007669"/>
    <property type="project" value="TreeGrafter"/>
</dbReference>
<keyword evidence="5 9" id="KW-1133">Transmembrane helix</keyword>
<dbReference type="OMA" id="WSFKIMK"/>
<proteinExistence type="predicted"/>
<dbReference type="GO" id="GO:0001935">
    <property type="term" value="P:endothelial cell proliferation"/>
    <property type="evidence" value="ECO:0007669"/>
    <property type="project" value="Ensembl"/>
</dbReference>
<feature type="compositionally biased region" description="Low complexity" evidence="8">
    <location>
        <begin position="156"/>
        <end position="174"/>
    </location>
</feature>
<dbReference type="InterPro" id="IPR013836">
    <property type="entry name" value="CD34/Podocalyxin"/>
</dbReference>
<dbReference type="GO" id="GO:0030246">
    <property type="term" value="F:carbohydrate binding"/>
    <property type="evidence" value="ECO:0007669"/>
    <property type="project" value="Ensembl"/>
</dbReference>
<evidence type="ECO:0000256" key="2">
    <source>
        <dbReference type="ARBA" id="ARBA00022692"/>
    </source>
</evidence>
<dbReference type="GO" id="GO:0007165">
    <property type="term" value="P:signal transduction"/>
    <property type="evidence" value="ECO:0007669"/>
    <property type="project" value="Ensembl"/>
</dbReference>
<dbReference type="Pfam" id="PF06365">
    <property type="entry name" value="CD34_antigen"/>
    <property type="match status" value="1"/>
</dbReference>
<organism evidence="11 12">
    <name type="scientific">Sphenodon punctatus</name>
    <name type="common">Tuatara</name>
    <name type="synonym">Hatteria punctata</name>
    <dbReference type="NCBI Taxonomy" id="8508"/>
    <lineage>
        <taxon>Eukaryota</taxon>
        <taxon>Metazoa</taxon>
        <taxon>Chordata</taxon>
        <taxon>Craniata</taxon>
        <taxon>Vertebrata</taxon>
        <taxon>Euteleostomi</taxon>
        <taxon>Lepidosauria</taxon>
        <taxon>Sphenodontia</taxon>
        <taxon>Sphenodontidae</taxon>
        <taxon>Sphenodon</taxon>
    </lineage>
</organism>
<evidence type="ECO:0000256" key="9">
    <source>
        <dbReference type="SAM" id="Phobius"/>
    </source>
</evidence>
<dbReference type="GO" id="GO:0003094">
    <property type="term" value="P:glomerular filtration"/>
    <property type="evidence" value="ECO:0007669"/>
    <property type="project" value="Ensembl"/>
</dbReference>
<dbReference type="GO" id="GO:0045766">
    <property type="term" value="P:positive regulation of angiogenesis"/>
    <property type="evidence" value="ECO:0007669"/>
    <property type="project" value="Ensembl"/>
</dbReference>
<accession>A0A8D0HLF9</accession>
<dbReference type="GO" id="GO:0061629">
    <property type="term" value="F:RNA polymerase II-specific DNA-binding transcription factor binding"/>
    <property type="evidence" value="ECO:0007669"/>
    <property type="project" value="Ensembl"/>
</dbReference>
<dbReference type="GO" id="GO:2001214">
    <property type="term" value="P:positive regulation of vasculogenesis"/>
    <property type="evidence" value="ECO:0007669"/>
    <property type="project" value="Ensembl"/>
</dbReference>
<reference evidence="11" key="2">
    <citation type="submission" date="2025-09" db="UniProtKB">
        <authorList>
            <consortium name="Ensembl"/>
        </authorList>
    </citation>
    <scope>IDENTIFICATION</scope>
</reference>
<dbReference type="PRINTS" id="PR01700">
    <property type="entry name" value="CD34ANTIGEN"/>
</dbReference>
<name>A0A8D0HLF9_SPHPU</name>
<evidence type="ECO:0000256" key="6">
    <source>
        <dbReference type="ARBA" id="ARBA00023136"/>
    </source>
</evidence>
<dbReference type="GO" id="GO:0032703">
    <property type="term" value="P:negative regulation of interleukin-2 production"/>
    <property type="evidence" value="ECO:0007669"/>
    <property type="project" value="Ensembl"/>
</dbReference>
<dbReference type="GO" id="GO:0048471">
    <property type="term" value="C:perinuclear region of cytoplasm"/>
    <property type="evidence" value="ECO:0007669"/>
    <property type="project" value="Ensembl"/>
</dbReference>
<evidence type="ECO:0000313" key="11">
    <source>
        <dbReference type="Ensembl" id="ENSSPUP00000020898.1"/>
    </source>
</evidence>
<dbReference type="GO" id="GO:0001894">
    <property type="term" value="P:tissue homeostasis"/>
    <property type="evidence" value="ECO:0007669"/>
    <property type="project" value="Ensembl"/>
</dbReference>
<keyword evidence="7" id="KW-0325">Glycoprotein</keyword>
<keyword evidence="4" id="KW-0130">Cell adhesion</keyword>
<evidence type="ECO:0000313" key="12">
    <source>
        <dbReference type="Proteomes" id="UP000694392"/>
    </source>
</evidence>
<dbReference type="GO" id="GO:0098609">
    <property type="term" value="P:cell-cell adhesion"/>
    <property type="evidence" value="ECO:0007669"/>
    <property type="project" value="Ensembl"/>
</dbReference>
<dbReference type="GO" id="GO:0072254">
    <property type="term" value="P:metanephric glomerular mesangial cell differentiation"/>
    <property type="evidence" value="ECO:0007669"/>
    <property type="project" value="Ensembl"/>
</dbReference>
<keyword evidence="6 9" id="KW-0472">Membrane</keyword>
<dbReference type="Ensembl" id="ENSSPUT00000022270.1">
    <property type="protein sequence ID" value="ENSSPUP00000020898.1"/>
    <property type="gene ID" value="ENSSPUG00000016060.1"/>
</dbReference>
<evidence type="ECO:0000256" key="4">
    <source>
        <dbReference type="ARBA" id="ARBA00022889"/>
    </source>
</evidence>
<dbReference type="InterPro" id="IPR008083">
    <property type="entry name" value="CD34"/>
</dbReference>
<dbReference type="GO" id="GO:0042482">
    <property type="term" value="P:positive regulation of odontogenesis"/>
    <property type="evidence" value="ECO:0007669"/>
    <property type="project" value="Ensembl"/>
</dbReference>
<feature type="region of interest" description="Disordered" evidence="8">
    <location>
        <begin position="154"/>
        <end position="184"/>
    </location>
</feature>
<evidence type="ECO:0000256" key="10">
    <source>
        <dbReference type="SAM" id="SignalP"/>
    </source>
</evidence>
<dbReference type="PANTHER" id="PTHR16677">
    <property type="entry name" value="HEMATOPOIETIC PROGENITOR CELL ANTIGEN CD34"/>
    <property type="match status" value="1"/>
</dbReference>
<evidence type="ECO:0000256" key="3">
    <source>
        <dbReference type="ARBA" id="ARBA00022729"/>
    </source>
</evidence>
<feature type="compositionally biased region" description="Polar residues" evidence="8">
    <location>
        <begin position="342"/>
        <end position="359"/>
    </location>
</feature>
<dbReference type="GO" id="GO:0071425">
    <property type="term" value="P:hematopoietic stem cell proliferation"/>
    <property type="evidence" value="ECO:0007669"/>
    <property type="project" value="Ensembl"/>
</dbReference>
<keyword evidence="3 10" id="KW-0732">Signal</keyword>
<dbReference type="GO" id="GO:0038001">
    <property type="term" value="P:paracrine signaling"/>
    <property type="evidence" value="ECO:0007669"/>
    <property type="project" value="Ensembl"/>
</dbReference>
<feature type="chain" id="PRO_5034095623" evidence="10">
    <location>
        <begin position="33"/>
        <end position="397"/>
    </location>
</feature>
<reference evidence="11" key="1">
    <citation type="submission" date="2025-08" db="UniProtKB">
        <authorList>
            <consortium name="Ensembl"/>
        </authorList>
    </citation>
    <scope>IDENTIFICATION</scope>
</reference>
<keyword evidence="12" id="KW-1185">Reference proteome</keyword>
<evidence type="ECO:0000256" key="8">
    <source>
        <dbReference type="SAM" id="MobiDB-lite"/>
    </source>
</evidence>
<keyword evidence="2 9" id="KW-0812">Transmembrane</keyword>
<dbReference type="Proteomes" id="UP000694392">
    <property type="component" value="Unplaced"/>
</dbReference>
<evidence type="ECO:0000256" key="7">
    <source>
        <dbReference type="ARBA" id="ARBA00023180"/>
    </source>
</evidence>
<feature type="compositionally biased region" description="Polar residues" evidence="8">
    <location>
        <begin position="369"/>
        <end position="386"/>
    </location>
</feature>
<dbReference type="GO" id="GO:0045171">
    <property type="term" value="C:intercellular bridge"/>
    <property type="evidence" value="ECO:0007669"/>
    <property type="project" value="Ensembl"/>
</dbReference>
<sequence>MLLLRTLKTMKRRQLYWTVLCVLSLLESKVSGEASQTPTVVSLQTSNSSIQTTTTTTTTTTTAVAAAAAAATGTTTPLTTLGSTEKESINKSATVASKEVTTQISNFTSTNSPMPTRGNISSHPNVTDLSILASTSSHSPATILSTTINETTQAWTKTPATSSATSSPKQTSPSFATKTGGDASSMKENLECVNIKQVTNREVICLELNMTYTCEDFVKMKGTDLTALVCESQRSPQCHIELAEYDMNRHCILLVTVNNNKDVSSLNGILSEKTSALQKLGIKVHKQEGIRSHQDVSRKTLIALVTSGLLLAFLGLAGYFLMKRRSWSPMGERLGEDPYYTENGSHGNTMISVTSQEQTEPQEKPNLNGGAQESRTGQSASKNGHSTRPHVVADSEL</sequence>
<dbReference type="GeneTree" id="ENSGT00390000008414"/>
<dbReference type="GO" id="GO:0072011">
    <property type="term" value="P:glomerular endothelium development"/>
    <property type="evidence" value="ECO:0007669"/>
    <property type="project" value="Ensembl"/>
</dbReference>
<gene>
    <name evidence="11" type="primary">CD34</name>
</gene>
<dbReference type="PANTHER" id="PTHR16677:SF1">
    <property type="entry name" value="HEMATOPOIETIC PROGENITOR CELL ANTIGEN CD34"/>
    <property type="match status" value="1"/>
</dbReference>
<dbReference type="GO" id="GO:0071971">
    <property type="term" value="P:extracellular exosome assembly"/>
    <property type="evidence" value="ECO:0007669"/>
    <property type="project" value="Ensembl"/>
</dbReference>
<dbReference type="AlphaFoldDB" id="A0A8D0HLF9"/>
<dbReference type="GO" id="GO:0061042">
    <property type="term" value="P:vascular wound healing"/>
    <property type="evidence" value="ECO:0007669"/>
    <property type="project" value="Ensembl"/>
</dbReference>
<comment type="subcellular location">
    <subcellularLocation>
        <location evidence="1">Membrane</location>
        <topology evidence="1">Single-pass type I membrane protein</topology>
    </subcellularLocation>
</comment>
<dbReference type="GO" id="GO:0060290">
    <property type="term" value="P:transdifferentiation"/>
    <property type="evidence" value="ECO:0007669"/>
    <property type="project" value="Ensembl"/>
</dbReference>
<evidence type="ECO:0000256" key="5">
    <source>
        <dbReference type="ARBA" id="ARBA00022989"/>
    </source>
</evidence>
<protein>
    <submittedName>
        <fullName evidence="11">CD34 molecule</fullName>
    </submittedName>
</protein>
<dbReference type="GO" id="GO:0071657">
    <property type="term" value="P:positive regulation of granulocyte colony-stimulating factor production"/>
    <property type="evidence" value="ECO:0007669"/>
    <property type="project" value="Ensembl"/>
</dbReference>
<feature type="region of interest" description="Disordered" evidence="8">
    <location>
        <begin position="338"/>
        <end position="397"/>
    </location>
</feature>
<evidence type="ECO:0000256" key="1">
    <source>
        <dbReference type="ARBA" id="ARBA00004479"/>
    </source>
</evidence>